<accession>A0AAN7EH18</accession>
<evidence type="ECO:0000256" key="1">
    <source>
        <dbReference type="ARBA" id="ARBA00022614"/>
    </source>
</evidence>
<reference evidence="5 6" key="1">
    <citation type="journal article" date="2023" name="G3 (Bethesda)">
        <title>A haplotype-resolved chromosome-scale genome for Quercus rubra L. provides insights into the genetics of adaptive traits for red oak species.</title>
        <authorList>
            <person name="Kapoor B."/>
            <person name="Jenkins J."/>
            <person name="Schmutz J."/>
            <person name="Zhebentyayeva T."/>
            <person name="Kuelheim C."/>
            <person name="Coggeshall M."/>
            <person name="Heim C."/>
            <person name="Lasky J.R."/>
            <person name="Leites L."/>
            <person name="Islam-Faridi N."/>
            <person name="Romero-Severson J."/>
            <person name="DeLeo V.L."/>
            <person name="Lucas S.M."/>
            <person name="Lazic D."/>
            <person name="Gailing O."/>
            <person name="Carlson J."/>
            <person name="Staton M."/>
        </authorList>
    </citation>
    <scope>NUCLEOTIDE SEQUENCE [LARGE SCALE GENOMIC DNA]</scope>
    <source>
        <strain evidence="5">Pseudo-F2</strain>
    </source>
</reference>
<dbReference type="Pfam" id="PF23598">
    <property type="entry name" value="LRR_14"/>
    <property type="match status" value="1"/>
</dbReference>
<dbReference type="Pfam" id="PF01582">
    <property type="entry name" value="TIR"/>
    <property type="match status" value="1"/>
</dbReference>
<keyword evidence="3" id="KW-0611">Plant defense</keyword>
<dbReference type="Pfam" id="PF00931">
    <property type="entry name" value="NB-ARC"/>
    <property type="match status" value="1"/>
</dbReference>
<dbReference type="EMBL" id="JAXUIC010000009">
    <property type="protein sequence ID" value="KAK4570849.1"/>
    <property type="molecule type" value="Genomic_DNA"/>
</dbReference>
<evidence type="ECO:0000259" key="4">
    <source>
        <dbReference type="PROSITE" id="PS50104"/>
    </source>
</evidence>
<dbReference type="Gene3D" id="1.10.8.430">
    <property type="entry name" value="Helical domain of apoptotic protease-activating factors"/>
    <property type="match status" value="1"/>
</dbReference>
<dbReference type="Pfam" id="PF07725">
    <property type="entry name" value="LRR_3"/>
    <property type="match status" value="1"/>
</dbReference>
<dbReference type="SUPFAM" id="SSF52200">
    <property type="entry name" value="Toll/Interleukin receptor TIR domain"/>
    <property type="match status" value="1"/>
</dbReference>
<dbReference type="SUPFAM" id="SSF52540">
    <property type="entry name" value="P-loop containing nucleoside triphosphate hydrolases"/>
    <property type="match status" value="1"/>
</dbReference>
<feature type="domain" description="TIR" evidence="4">
    <location>
        <begin position="1"/>
        <end position="85"/>
    </location>
</feature>
<dbReference type="InterPro" id="IPR036390">
    <property type="entry name" value="WH_DNA-bd_sf"/>
</dbReference>
<dbReference type="InterPro" id="IPR044974">
    <property type="entry name" value="Disease_R_plants"/>
</dbReference>
<dbReference type="Pfam" id="PF00560">
    <property type="entry name" value="LRR_1"/>
    <property type="match status" value="1"/>
</dbReference>
<proteinExistence type="predicted"/>
<dbReference type="InterPro" id="IPR001611">
    <property type="entry name" value="Leu-rich_rpt"/>
</dbReference>
<dbReference type="Gene3D" id="3.80.10.10">
    <property type="entry name" value="Ribonuclease Inhibitor"/>
    <property type="match status" value="3"/>
</dbReference>
<dbReference type="GO" id="GO:0043531">
    <property type="term" value="F:ADP binding"/>
    <property type="evidence" value="ECO:0007669"/>
    <property type="project" value="InterPro"/>
</dbReference>
<dbReference type="InterPro" id="IPR000157">
    <property type="entry name" value="TIR_dom"/>
</dbReference>
<dbReference type="PANTHER" id="PTHR11017:SF559">
    <property type="entry name" value="DISEASE RESISTANCE PROTEIN CHL1"/>
    <property type="match status" value="1"/>
</dbReference>
<protein>
    <recommendedName>
        <fullName evidence="4">TIR domain-containing protein</fullName>
    </recommendedName>
</protein>
<organism evidence="5 6">
    <name type="scientific">Quercus rubra</name>
    <name type="common">Northern red oak</name>
    <name type="synonym">Quercus borealis</name>
    <dbReference type="NCBI Taxonomy" id="3512"/>
    <lineage>
        <taxon>Eukaryota</taxon>
        <taxon>Viridiplantae</taxon>
        <taxon>Streptophyta</taxon>
        <taxon>Embryophyta</taxon>
        <taxon>Tracheophyta</taxon>
        <taxon>Spermatophyta</taxon>
        <taxon>Magnoliopsida</taxon>
        <taxon>eudicotyledons</taxon>
        <taxon>Gunneridae</taxon>
        <taxon>Pentapetalae</taxon>
        <taxon>rosids</taxon>
        <taxon>fabids</taxon>
        <taxon>Fagales</taxon>
        <taxon>Fagaceae</taxon>
        <taxon>Quercus</taxon>
    </lineage>
</organism>
<dbReference type="InterPro" id="IPR002182">
    <property type="entry name" value="NB-ARC"/>
</dbReference>
<evidence type="ECO:0000313" key="6">
    <source>
        <dbReference type="Proteomes" id="UP001324115"/>
    </source>
</evidence>
<dbReference type="Pfam" id="PF23282">
    <property type="entry name" value="WHD_ROQ1"/>
    <property type="match status" value="1"/>
</dbReference>
<keyword evidence="1" id="KW-0433">Leucine-rich repeat</keyword>
<dbReference type="GO" id="GO:0051707">
    <property type="term" value="P:response to other organism"/>
    <property type="evidence" value="ECO:0007669"/>
    <property type="project" value="UniProtKB-ARBA"/>
</dbReference>
<evidence type="ECO:0000313" key="5">
    <source>
        <dbReference type="EMBL" id="KAK4570849.1"/>
    </source>
</evidence>
<dbReference type="InterPro" id="IPR027417">
    <property type="entry name" value="P-loop_NTPase"/>
</dbReference>
<keyword evidence="6" id="KW-1185">Reference proteome</keyword>
<dbReference type="InterPro" id="IPR011713">
    <property type="entry name" value="Leu-rich_rpt_3"/>
</dbReference>
<dbReference type="SUPFAM" id="SSF46785">
    <property type="entry name" value="Winged helix' DNA-binding domain"/>
    <property type="match status" value="1"/>
</dbReference>
<gene>
    <name evidence="5" type="ORF">RGQ29_029632</name>
</gene>
<dbReference type="GO" id="GO:0006952">
    <property type="term" value="P:defense response"/>
    <property type="evidence" value="ECO:0007669"/>
    <property type="project" value="UniProtKB-KW"/>
</dbReference>
<dbReference type="Gene3D" id="3.40.50.10140">
    <property type="entry name" value="Toll/interleukin-1 receptor homology (TIR) domain"/>
    <property type="match status" value="1"/>
</dbReference>
<dbReference type="InterPro" id="IPR035897">
    <property type="entry name" value="Toll_tir_struct_dom_sf"/>
</dbReference>
<dbReference type="PRINTS" id="PR00364">
    <property type="entry name" value="DISEASERSIST"/>
</dbReference>
<sequence length="852" mass="97879">MRKKKGGQIVLPIFYNVDPSEMRKQTGTYAQAFEEHETCFKENIDKVHKWRAILTDVSNLSRWPLEGRPELEFIQCIIKMISLKLSSLFPKDTNGLVGINSQVEKVMSLLAIGSSDVRIIGIWGMGGIGKTTLARFVYDKVFNEFEGGCFIANVRGEFEKCGLLPLQQKLIPEILMGESVNIRDDYYGVYMIKNRLCHKKILLVLDDVNQFNQLEKLAGDSKWFGPGSRVIITTRDEHLLTRHRVHGIYEVQGLNDYEALHLFSLKAFNKYHPPEDYLDLSTSFVHYAKGLPLAIDVLGSFLYNRSKKEQEYALDRLKEHPEKEIIGILEKSFNGLRDIEKEIFLHIACFFNMKDKDYIVEILDCLGLYPEIGLKVLIEKSLIKEYKNIYWMHDLLQIMGQDRVCRDYPQDPTKWSKLWLYEDIYNVLMKNTEMEAILGIVLELGELRKLEKAHWNLEAFSKMLNLKLLIIPNVQLLHGPKHLSNNLRFLDWSRYPSKYFPSDFQSNELVELHLLHSKIEQLWKGTKYLDKLKLIKLNNSLNLIATPDFTRVPNLEKLVLNGCINLHEVHPSIMIHKRLTLLVLKNCKSLRSLPNKFEMESLETLILSGCSKIKRIPEFLGNMKHLSKLHLEETAITKLPSSIEHLTNLDSLHLRDCKNLVCLPSIICSFKSLKNINLAGCSKLDCLPEKLWNVESLEKLNAGGITLKEPPSSVFTLENLKELSLRGCKGPPPNIWNKLFPMDLMPRRSINPMSLLLSSLLGMHSLQRLDLGDCNLQKIPNDIGNLSFITHLYLSENHFSCLLESMVQLSKLTWINLNNCTRLRSLSQLPSTISMVDANGCTSLETFPNGFK</sequence>
<keyword evidence="2" id="KW-0677">Repeat</keyword>
<dbReference type="PANTHER" id="PTHR11017">
    <property type="entry name" value="LEUCINE-RICH REPEAT-CONTAINING PROTEIN"/>
    <property type="match status" value="1"/>
</dbReference>
<dbReference type="AlphaFoldDB" id="A0AAN7EH18"/>
<dbReference type="InterPro" id="IPR042197">
    <property type="entry name" value="Apaf_helical"/>
</dbReference>
<evidence type="ECO:0000256" key="3">
    <source>
        <dbReference type="ARBA" id="ARBA00022821"/>
    </source>
</evidence>
<dbReference type="InterPro" id="IPR058192">
    <property type="entry name" value="WHD_ROQ1-like"/>
</dbReference>
<dbReference type="Proteomes" id="UP001324115">
    <property type="component" value="Unassembled WGS sequence"/>
</dbReference>
<dbReference type="InterPro" id="IPR055414">
    <property type="entry name" value="LRR_R13L4/SHOC2-like"/>
</dbReference>
<dbReference type="Gene3D" id="3.40.50.300">
    <property type="entry name" value="P-loop containing nucleotide triphosphate hydrolases"/>
    <property type="match status" value="1"/>
</dbReference>
<dbReference type="SMART" id="SM00369">
    <property type="entry name" value="LRR_TYP"/>
    <property type="match status" value="3"/>
</dbReference>
<comment type="caution">
    <text evidence="5">The sequence shown here is derived from an EMBL/GenBank/DDBJ whole genome shotgun (WGS) entry which is preliminary data.</text>
</comment>
<name>A0AAN7EH18_QUERU</name>
<dbReference type="InterPro" id="IPR032675">
    <property type="entry name" value="LRR_dom_sf"/>
</dbReference>
<dbReference type="PROSITE" id="PS50104">
    <property type="entry name" value="TIR"/>
    <property type="match status" value="1"/>
</dbReference>
<evidence type="ECO:0000256" key="2">
    <source>
        <dbReference type="ARBA" id="ARBA00022737"/>
    </source>
</evidence>
<dbReference type="GO" id="GO:0007165">
    <property type="term" value="P:signal transduction"/>
    <property type="evidence" value="ECO:0007669"/>
    <property type="project" value="InterPro"/>
</dbReference>
<dbReference type="InterPro" id="IPR003591">
    <property type="entry name" value="Leu-rich_rpt_typical-subtyp"/>
</dbReference>
<dbReference type="SUPFAM" id="SSF52058">
    <property type="entry name" value="L domain-like"/>
    <property type="match status" value="2"/>
</dbReference>